<organism evidence="3 4">
    <name type="scientific">Macrolepiota fuliginosa MF-IS2</name>
    <dbReference type="NCBI Taxonomy" id="1400762"/>
    <lineage>
        <taxon>Eukaryota</taxon>
        <taxon>Fungi</taxon>
        <taxon>Dikarya</taxon>
        <taxon>Basidiomycota</taxon>
        <taxon>Agaricomycotina</taxon>
        <taxon>Agaricomycetes</taxon>
        <taxon>Agaricomycetidae</taxon>
        <taxon>Agaricales</taxon>
        <taxon>Agaricineae</taxon>
        <taxon>Agaricaceae</taxon>
        <taxon>Macrolepiota</taxon>
    </lineage>
</organism>
<dbReference type="OrthoDB" id="3062801at2759"/>
<proteinExistence type="predicted"/>
<name>A0A9P5XEY4_9AGAR</name>
<protein>
    <submittedName>
        <fullName evidence="3">Uncharacterized protein</fullName>
    </submittedName>
</protein>
<feature type="compositionally biased region" description="Basic and acidic residues" evidence="1">
    <location>
        <begin position="302"/>
        <end position="349"/>
    </location>
</feature>
<dbReference type="EMBL" id="MU151129">
    <property type="protein sequence ID" value="KAF9449475.1"/>
    <property type="molecule type" value="Genomic_DNA"/>
</dbReference>
<keyword evidence="4" id="KW-1185">Reference proteome</keyword>
<accession>A0A9P5XEY4</accession>
<comment type="caution">
    <text evidence="3">The sequence shown here is derived from an EMBL/GenBank/DDBJ whole genome shotgun (WGS) entry which is preliminary data.</text>
</comment>
<reference evidence="3" key="1">
    <citation type="submission" date="2020-11" db="EMBL/GenBank/DDBJ databases">
        <authorList>
            <consortium name="DOE Joint Genome Institute"/>
            <person name="Ahrendt S."/>
            <person name="Riley R."/>
            <person name="Andreopoulos W."/>
            <person name="Labutti K."/>
            <person name="Pangilinan J."/>
            <person name="Ruiz-Duenas F.J."/>
            <person name="Barrasa J.M."/>
            <person name="Sanchez-Garcia M."/>
            <person name="Camarero S."/>
            <person name="Miyauchi S."/>
            <person name="Serrano A."/>
            <person name="Linde D."/>
            <person name="Babiker R."/>
            <person name="Drula E."/>
            <person name="Ayuso-Fernandez I."/>
            <person name="Pacheco R."/>
            <person name="Padilla G."/>
            <person name="Ferreira P."/>
            <person name="Barriuso J."/>
            <person name="Kellner H."/>
            <person name="Castanera R."/>
            <person name="Alfaro M."/>
            <person name="Ramirez L."/>
            <person name="Pisabarro A.G."/>
            <person name="Kuo A."/>
            <person name="Tritt A."/>
            <person name="Lipzen A."/>
            <person name="He G."/>
            <person name="Yan M."/>
            <person name="Ng V."/>
            <person name="Cullen D."/>
            <person name="Martin F."/>
            <person name="Rosso M.-N."/>
            <person name="Henrissat B."/>
            <person name="Hibbett D."/>
            <person name="Martinez A.T."/>
            <person name="Grigoriev I.V."/>
        </authorList>
    </citation>
    <scope>NUCLEOTIDE SEQUENCE</scope>
    <source>
        <strain evidence="3">MF-IS2</strain>
    </source>
</reference>
<evidence type="ECO:0000256" key="1">
    <source>
        <dbReference type="SAM" id="MobiDB-lite"/>
    </source>
</evidence>
<keyword evidence="2" id="KW-1133">Transmembrane helix</keyword>
<evidence type="ECO:0000313" key="3">
    <source>
        <dbReference type="EMBL" id="KAF9449475.1"/>
    </source>
</evidence>
<gene>
    <name evidence="3" type="ORF">P691DRAFT_667360</name>
</gene>
<feature type="transmembrane region" description="Helical" evidence="2">
    <location>
        <begin position="113"/>
        <end position="131"/>
    </location>
</feature>
<keyword evidence="2" id="KW-0472">Membrane</keyword>
<keyword evidence="2" id="KW-0812">Transmembrane</keyword>
<feature type="transmembrane region" description="Helical" evidence="2">
    <location>
        <begin position="239"/>
        <end position="260"/>
    </location>
</feature>
<feature type="region of interest" description="Disordered" evidence="1">
    <location>
        <begin position="284"/>
        <end position="349"/>
    </location>
</feature>
<dbReference type="Proteomes" id="UP000807342">
    <property type="component" value="Unassembled WGS sequence"/>
</dbReference>
<evidence type="ECO:0000313" key="4">
    <source>
        <dbReference type="Proteomes" id="UP000807342"/>
    </source>
</evidence>
<dbReference type="AlphaFoldDB" id="A0A9P5XEY4"/>
<sequence length="376" mass="41181">MIEVGPNCGPFFDSHLDGHVAHLGSHQQQPPPQYRQAQEVPDNRGRRKERGSQPRPGAAVGLGVAAHIGVAAATSAQVPVGEPNPQPILTPTLKRFKESWEAFIDSLMREWKTLNVVSALLASAILTIFQIPDAAGDPITRTAAILSLICALMSLTYGCVYIVRFSTMRSMVRASKWAEEARRTNTAILWNVWVLLAMPAIWLAWSMVIFMVSILSFVWRTGSETDPSPRPPPSRTAALGTRIAITFVAFIGVVYLVLIVRTLKSYGINGGTAQSALTSPQTRLGVLGTADPQPAGPSGEHVTSRHDHSGLLEGAFERRGRDRTRSADVRRGRRREEPPEVREHYSDGRRVPIRELEGNELGLFSINTNSSVGKSR</sequence>
<evidence type="ECO:0000256" key="2">
    <source>
        <dbReference type="SAM" id="Phobius"/>
    </source>
</evidence>
<feature type="transmembrane region" description="Helical" evidence="2">
    <location>
        <begin position="143"/>
        <end position="163"/>
    </location>
</feature>
<feature type="transmembrane region" description="Helical" evidence="2">
    <location>
        <begin position="192"/>
        <end position="219"/>
    </location>
</feature>
<feature type="region of interest" description="Disordered" evidence="1">
    <location>
        <begin position="22"/>
        <end position="58"/>
    </location>
</feature>